<dbReference type="OrthoDB" id="4570343at2"/>
<reference evidence="2 3" key="1">
    <citation type="submission" date="2018-09" db="EMBL/GenBank/DDBJ databases">
        <title>Novel species of Cryobacterium.</title>
        <authorList>
            <person name="Liu Q."/>
            <person name="Xin Y.-H."/>
        </authorList>
    </citation>
    <scope>NUCLEOTIDE SEQUENCE [LARGE SCALE GENOMIC DNA]</scope>
    <source>
        <strain evidence="2 3">Hh39</strain>
    </source>
</reference>
<name>A0A3A5MR78_9MICO</name>
<dbReference type="Pfam" id="PF16259">
    <property type="entry name" value="DUF4913"/>
    <property type="match status" value="1"/>
</dbReference>
<dbReference type="InterPro" id="IPR032584">
    <property type="entry name" value="DUF4913"/>
</dbReference>
<accession>A0A3A5MR78</accession>
<evidence type="ECO:0000313" key="3">
    <source>
        <dbReference type="Proteomes" id="UP000272015"/>
    </source>
</evidence>
<gene>
    <name evidence="2" type="ORF">D6T64_04045</name>
</gene>
<comment type="caution">
    <text evidence="2">The sequence shown here is derived from an EMBL/GenBank/DDBJ whole genome shotgun (WGS) entry which is preliminary data.</text>
</comment>
<dbReference type="AlphaFoldDB" id="A0A3A5MR78"/>
<evidence type="ECO:0000256" key="1">
    <source>
        <dbReference type="SAM" id="MobiDB-lite"/>
    </source>
</evidence>
<dbReference type="RefSeq" id="WP_119972003.1">
    <property type="nucleotide sequence ID" value="NZ_JBHSQA010000020.1"/>
</dbReference>
<evidence type="ECO:0000313" key="2">
    <source>
        <dbReference type="EMBL" id="RJT90329.1"/>
    </source>
</evidence>
<organism evidence="2 3">
    <name type="scientific">Cryobacterium melibiosiphilum</name>
    <dbReference type="NCBI Taxonomy" id="995039"/>
    <lineage>
        <taxon>Bacteria</taxon>
        <taxon>Bacillati</taxon>
        <taxon>Actinomycetota</taxon>
        <taxon>Actinomycetes</taxon>
        <taxon>Micrococcales</taxon>
        <taxon>Microbacteriaceae</taxon>
        <taxon>Cryobacterium</taxon>
    </lineage>
</organism>
<feature type="compositionally biased region" description="Acidic residues" evidence="1">
    <location>
        <begin position="1"/>
        <end position="11"/>
    </location>
</feature>
<feature type="compositionally biased region" description="Basic and acidic residues" evidence="1">
    <location>
        <begin position="25"/>
        <end position="34"/>
    </location>
</feature>
<dbReference type="EMBL" id="QZVS01000061">
    <property type="protein sequence ID" value="RJT90329.1"/>
    <property type="molecule type" value="Genomic_DNA"/>
</dbReference>
<proteinExistence type="predicted"/>
<sequence>MSGWGDDEPGIEAEPFGADVDGDEPERPRERREPGSAFGVDLRELTADLVAASFQKAIRKQVTAVVSHAVEEAVADALDEDLLDDLRIRVETAATDAVKQQLAAINDDPEPDETEPPLYYGSVDEFVREYLIGAYRRPLSPGQRVWAAKWWEYDEAVIRLDALWRAWEKLRQDPSTGMSVWWRDHADHHMGVLFSPDGPFAGVKMDPASADKKGVLLPYTAPPEGLFPDEREATV</sequence>
<dbReference type="Proteomes" id="UP000272015">
    <property type="component" value="Unassembled WGS sequence"/>
</dbReference>
<protein>
    <submittedName>
        <fullName evidence="2">DUF4913 domain-containing protein</fullName>
    </submittedName>
</protein>
<keyword evidence="3" id="KW-1185">Reference proteome</keyword>
<feature type="region of interest" description="Disordered" evidence="1">
    <location>
        <begin position="1"/>
        <end position="38"/>
    </location>
</feature>